<evidence type="ECO:0000256" key="11">
    <source>
        <dbReference type="ARBA" id="ARBA00022857"/>
    </source>
</evidence>
<evidence type="ECO:0000256" key="14">
    <source>
        <dbReference type="ARBA" id="ARBA00023033"/>
    </source>
</evidence>
<dbReference type="GO" id="GO:0004497">
    <property type="term" value="F:monooxygenase activity"/>
    <property type="evidence" value="ECO:0007669"/>
    <property type="project" value="UniProtKB-KW"/>
</dbReference>
<feature type="binding site" description="axial binding residue" evidence="15">
    <location>
        <position position="400"/>
    </location>
    <ligand>
        <name>heme</name>
        <dbReference type="ChEBI" id="CHEBI:30413"/>
    </ligand>
    <ligandPart>
        <name>Fe</name>
        <dbReference type="ChEBI" id="CHEBI:18248"/>
    </ligandPart>
</feature>
<evidence type="ECO:0000256" key="6">
    <source>
        <dbReference type="ARBA" id="ARBA00022617"/>
    </source>
</evidence>
<evidence type="ECO:0000256" key="7">
    <source>
        <dbReference type="ARBA" id="ARBA00022630"/>
    </source>
</evidence>
<dbReference type="GO" id="GO:0016705">
    <property type="term" value="F:oxidoreductase activity, acting on paired donors, with incorporation or reduction of molecular oxygen"/>
    <property type="evidence" value="ECO:0007669"/>
    <property type="project" value="InterPro"/>
</dbReference>
<evidence type="ECO:0000256" key="10">
    <source>
        <dbReference type="ARBA" id="ARBA00022827"/>
    </source>
</evidence>
<dbReference type="GO" id="GO:0020037">
    <property type="term" value="F:heme binding"/>
    <property type="evidence" value="ECO:0007669"/>
    <property type="project" value="InterPro"/>
</dbReference>
<keyword evidence="11" id="KW-0521">NADP</keyword>
<evidence type="ECO:0000256" key="9">
    <source>
        <dbReference type="ARBA" id="ARBA00022723"/>
    </source>
</evidence>
<accession>A0A652YI11</accession>
<keyword evidence="10" id="KW-0274">FAD</keyword>
<dbReference type="GO" id="GO:0005506">
    <property type="term" value="F:iron ion binding"/>
    <property type="evidence" value="ECO:0007669"/>
    <property type="project" value="InterPro"/>
</dbReference>
<evidence type="ECO:0000256" key="3">
    <source>
        <dbReference type="ARBA" id="ARBA00010018"/>
    </source>
</evidence>
<dbReference type="Gene3D" id="1.10.630.10">
    <property type="entry name" value="Cytochrome P450"/>
    <property type="match status" value="1"/>
</dbReference>
<evidence type="ECO:0000313" key="17">
    <source>
        <dbReference type="EMBL" id="TYQ00875.1"/>
    </source>
</evidence>
<dbReference type="PROSITE" id="PS00086">
    <property type="entry name" value="CYTOCHROME_P450"/>
    <property type="match status" value="1"/>
</dbReference>
<dbReference type="PANTHER" id="PTHR24291:SF50">
    <property type="entry name" value="BIFUNCTIONAL ALBAFLAVENONE MONOOXYGENASE_TERPENE SYNTHASE"/>
    <property type="match status" value="1"/>
</dbReference>
<comment type="caution">
    <text evidence="17">The sequence shown here is derived from an EMBL/GenBank/DDBJ whole genome shotgun (WGS) entry which is preliminary data.</text>
</comment>
<protein>
    <submittedName>
        <fullName evidence="17">Unspecific monooxygenase</fullName>
    </submittedName>
</protein>
<comment type="cofactor">
    <cofactor evidence="2">
        <name>FAD</name>
        <dbReference type="ChEBI" id="CHEBI:57692"/>
    </cofactor>
</comment>
<dbReference type="Pfam" id="PF00067">
    <property type="entry name" value="p450"/>
    <property type="match status" value="1"/>
</dbReference>
<keyword evidence="6 15" id="KW-0349">Heme</keyword>
<sequence>MPSTTTIPHPPRRVPILGDVFGIDSETPNQTTLVRFEELGPIYRRSILGTDLTFVGSAELAADIFDETKWEKFVGRPLEQLRPLIGDGLFTAYNWESNWSKAHEVLMPAFTKESMVSYHDTMVQVTDELCETLSTSNDELVPVVDAMSGLTLEIIGRCGFGYTFDSFQRADHPFVAALTRSLTYAQKSGIPVPFIGKLLRRNEEKQNAADRALLVETVDGVIADRQQTGERRRDLLDRMLYPEGDVTLDPENIRNQVLTFLIAGHETSVNSLSFALHFLAQNPDVAEKVRAEAVEVFGGTTPKYEDVARLRYTRQVISESLRLWPSVPGFFRVAKEDTTVGNYAFAEGEWAFVLLLAVQRDKQGWGEDAEEFNPDRFDPQNARGRSSELFKPFGTGIRSCIGRQFALHEMALALATVLTRFSVSAEAGYELSVEETLTLRPKDLKLSFTPR</sequence>
<evidence type="ECO:0000256" key="12">
    <source>
        <dbReference type="ARBA" id="ARBA00023002"/>
    </source>
</evidence>
<dbReference type="InterPro" id="IPR017972">
    <property type="entry name" value="Cyt_P450_CS"/>
</dbReference>
<comment type="similarity">
    <text evidence="4 16">Belongs to the cytochrome P450 family.</text>
</comment>
<keyword evidence="5" id="KW-0813">Transport</keyword>
<keyword evidence="9 15" id="KW-0479">Metal-binding</keyword>
<evidence type="ECO:0000256" key="2">
    <source>
        <dbReference type="ARBA" id="ARBA00001974"/>
    </source>
</evidence>
<keyword evidence="14 16" id="KW-0503">Monooxygenase</keyword>
<keyword evidence="12 16" id="KW-0560">Oxidoreductase</keyword>
<comment type="cofactor">
    <cofactor evidence="1">
        <name>FMN</name>
        <dbReference type="ChEBI" id="CHEBI:58210"/>
    </cofactor>
</comment>
<evidence type="ECO:0000256" key="8">
    <source>
        <dbReference type="ARBA" id="ARBA00022643"/>
    </source>
</evidence>
<dbReference type="SUPFAM" id="SSF48264">
    <property type="entry name" value="Cytochrome P450"/>
    <property type="match status" value="1"/>
</dbReference>
<keyword evidence="7" id="KW-0285">Flavoprotein</keyword>
<dbReference type="InterPro" id="IPR036396">
    <property type="entry name" value="Cyt_P450_sf"/>
</dbReference>
<dbReference type="PRINTS" id="PR00463">
    <property type="entry name" value="EP450I"/>
</dbReference>
<evidence type="ECO:0000256" key="13">
    <source>
        <dbReference type="ARBA" id="ARBA00023004"/>
    </source>
</evidence>
<evidence type="ECO:0000256" key="5">
    <source>
        <dbReference type="ARBA" id="ARBA00022448"/>
    </source>
</evidence>
<keyword evidence="13 15" id="KW-0408">Iron</keyword>
<keyword evidence="8" id="KW-0288">FMN</keyword>
<dbReference type="EMBL" id="VNIQ01000011">
    <property type="protein sequence ID" value="TYQ00875.1"/>
    <property type="molecule type" value="Genomic_DNA"/>
</dbReference>
<evidence type="ECO:0000256" key="15">
    <source>
        <dbReference type="PIRSR" id="PIRSR602401-1"/>
    </source>
</evidence>
<dbReference type="InterPro" id="IPR001128">
    <property type="entry name" value="Cyt_P450"/>
</dbReference>
<organism evidence="17">
    <name type="scientific">Nocardia globerula</name>
    <dbReference type="NCBI Taxonomy" id="1818"/>
    <lineage>
        <taxon>Bacteria</taxon>
        <taxon>Bacillati</taxon>
        <taxon>Actinomycetota</taxon>
        <taxon>Actinomycetes</taxon>
        <taxon>Mycobacteriales</taxon>
        <taxon>Nocardiaceae</taxon>
        <taxon>Nocardia</taxon>
    </lineage>
</organism>
<evidence type="ECO:0000256" key="1">
    <source>
        <dbReference type="ARBA" id="ARBA00001917"/>
    </source>
</evidence>
<gene>
    <name evidence="17" type="ORF">FNL38_11189</name>
</gene>
<dbReference type="AlphaFoldDB" id="A0A652YI11"/>
<evidence type="ECO:0000256" key="16">
    <source>
        <dbReference type="RuleBase" id="RU000461"/>
    </source>
</evidence>
<dbReference type="InterPro" id="IPR002401">
    <property type="entry name" value="Cyt_P450_E_grp-I"/>
</dbReference>
<name>A0A652YI11_NOCGL</name>
<dbReference type="PRINTS" id="PR00385">
    <property type="entry name" value="P450"/>
</dbReference>
<dbReference type="FunFam" id="1.10.630.10:FF:000040">
    <property type="entry name" value="Bifunctional cytochrome P450/NADPH--P450 reductase"/>
    <property type="match status" value="1"/>
</dbReference>
<dbReference type="InterPro" id="IPR050196">
    <property type="entry name" value="Cytochrome_P450_Monoox"/>
</dbReference>
<proteinExistence type="inferred from homology"/>
<dbReference type="PANTHER" id="PTHR24291">
    <property type="entry name" value="CYTOCHROME P450 FAMILY 4"/>
    <property type="match status" value="1"/>
</dbReference>
<evidence type="ECO:0000256" key="4">
    <source>
        <dbReference type="ARBA" id="ARBA00010617"/>
    </source>
</evidence>
<comment type="cofactor">
    <cofactor evidence="15">
        <name>heme</name>
        <dbReference type="ChEBI" id="CHEBI:30413"/>
    </cofactor>
</comment>
<reference evidence="17" key="1">
    <citation type="submission" date="2019-07" db="EMBL/GenBank/DDBJ databases">
        <title>Genomic Encyclopedia of Type Strains, Phase IV (KMG-IV): sequencing the most valuable type-strain genomes for metagenomic binning, comparative biology and taxonomic classification.</title>
        <authorList>
            <person name="Goeker M."/>
        </authorList>
    </citation>
    <scope>NUCLEOTIDE SEQUENCE</scope>
    <source>
        <strain evidence="17">DSM 44596</strain>
    </source>
</reference>
<comment type="similarity">
    <text evidence="3">In the N-terminal section; belongs to the cytochrome P450 family.</text>
</comment>